<feature type="region of interest" description="Disordered" evidence="1">
    <location>
        <begin position="1"/>
        <end position="23"/>
    </location>
</feature>
<feature type="region of interest" description="Disordered" evidence="1">
    <location>
        <begin position="158"/>
        <end position="230"/>
    </location>
</feature>
<evidence type="ECO:0000256" key="1">
    <source>
        <dbReference type="SAM" id="MobiDB-lite"/>
    </source>
</evidence>
<organism evidence="2 3">
    <name type="scientific">Protopolystoma xenopodis</name>
    <dbReference type="NCBI Taxonomy" id="117903"/>
    <lineage>
        <taxon>Eukaryota</taxon>
        <taxon>Metazoa</taxon>
        <taxon>Spiralia</taxon>
        <taxon>Lophotrochozoa</taxon>
        <taxon>Platyhelminthes</taxon>
        <taxon>Monogenea</taxon>
        <taxon>Polyopisthocotylea</taxon>
        <taxon>Polystomatidea</taxon>
        <taxon>Polystomatidae</taxon>
        <taxon>Protopolystoma</taxon>
    </lineage>
</organism>
<dbReference type="EMBL" id="CAAALY010004346">
    <property type="protein sequence ID" value="VEL08604.1"/>
    <property type="molecule type" value="Genomic_DNA"/>
</dbReference>
<evidence type="ECO:0000313" key="3">
    <source>
        <dbReference type="Proteomes" id="UP000784294"/>
    </source>
</evidence>
<sequence>MARLNEDDDYDAGKTSDNLPGPRSDVGTWDKVRILIQSELQFEFHLNWYNQHLQWVVFQNLAIFQHQQQQLLFSLQQELPLTAQTSTLLARPLHSFTLPNHVCLSSAETTTTTTTASPIAPTTSSVPSVSTFPSCIGTDTHALSSATLDPLLRVPATGPVRRQPVRQQQQAQPRRLVEADQSSDIDLQGAPDDCHLSSSHTRGGSPKPEGGSEADQTNETQPEKDDSAAGITLVRHKRRRRRNRPRSMIAPNQVGRRIRGYKLYEIRIKTSKRYSTLAYAVMYELAELDQLVLAYLSLSLKRIEGICKLGSLKAG</sequence>
<comment type="caution">
    <text evidence="2">The sequence shown here is derived from an EMBL/GenBank/DDBJ whole genome shotgun (WGS) entry which is preliminary data.</text>
</comment>
<reference evidence="2" key="1">
    <citation type="submission" date="2018-11" db="EMBL/GenBank/DDBJ databases">
        <authorList>
            <consortium name="Pathogen Informatics"/>
        </authorList>
    </citation>
    <scope>NUCLEOTIDE SEQUENCE</scope>
</reference>
<feature type="compositionally biased region" description="Acidic residues" evidence="1">
    <location>
        <begin position="1"/>
        <end position="10"/>
    </location>
</feature>
<name>A0A3S5A0D7_9PLAT</name>
<protein>
    <submittedName>
        <fullName evidence="2">Uncharacterized protein</fullName>
    </submittedName>
</protein>
<dbReference type="AlphaFoldDB" id="A0A3S5A0D7"/>
<gene>
    <name evidence="2" type="ORF">PXEA_LOCUS2044</name>
</gene>
<dbReference type="Proteomes" id="UP000784294">
    <property type="component" value="Unassembled WGS sequence"/>
</dbReference>
<keyword evidence="3" id="KW-1185">Reference proteome</keyword>
<evidence type="ECO:0000313" key="2">
    <source>
        <dbReference type="EMBL" id="VEL08604.1"/>
    </source>
</evidence>
<accession>A0A3S5A0D7</accession>
<feature type="compositionally biased region" description="Low complexity" evidence="1">
    <location>
        <begin position="159"/>
        <end position="174"/>
    </location>
</feature>
<proteinExistence type="predicted"/>